<feature type="signal peptide" evidence="1">
    <location>
        <begin position="1"/>
        <end position="24"/>
    </location>
</feature>
<dbReference type="EMBL" id="VCAU01000130">
    <property type="protein sequence ID" value="KAF9884188.1"/>
    <property type="molecule type" value="Genomic_DNA"/>
</dbReference>
<name>A0AAD4GQA6_ASPNN</name>
<evidence type="ECO:0000313" key="2">
    <source>
        <dbReference type="EMBL" id="KAF9884188.1"/>
    </source>
</evidence>
<accession>A0AAD4GQA6</accession>
<reference evidence="2" key="2">
    <citation type="submission" date="2020-02" db="EMBL/GenBank/DDBJ databases">
        <authorList>
            <person name="Gilchrist C.L.M."/>
            <person name="Chooi Y.-H."/>
        </authorList>
    </citation>
    <scope>NUCLEOTIDE SEQUENCE</scope>
    <source>
        <strain evidence="2">MST-FP2251</strain>
    </source>
</reference>
<reference evidence="2" key="1">
    <citation type="journal article" date="2019" name="Beilstein J. Org. Chem.">
        <title>Nanangenines: drimane sesquiterpenoids as the dominant metabolite cohort of a novel Australian fungus, Aspergillus nanangensis.</title>
        <authorList>
            <person name="Lacey H.J."/>
            <person name="Gilchrist C.L.M."/>
            <person name="Crombie A."/>
            <person name="Kalaitzis J.A."/>
            <person name="Vuong D."/>
            <person name="Rutledge P.J."/>
            <person name="Turner P."/>
            <person name="Pitt J.I."/>
            <person name="Lacey E."/>
            <person name="Chooi Y.H."/>
            <person name="Piggott A.M."/>
        </authorList>
    </citation>
    <scope>NUCLEOTIDE SEQUENCE</scope>
    <source>
        <strain evidence="2">MST-FP2251</strain>
    </source>
</reference>
<organism evidence="2 3">
    <name type="scientific">Aspergillus nanangensis</name>
    <dbReference type="NCBI Taxonomy" id="2582783"/>
    <lineage>
        <taxon>Eukaryota</taxon>
        <taxon>Fungi</taxon>
        <taxon>Dikarya</taxon>
        <taxon>Ascomycota</taxon>
        <taxon>Pezizomycotina</taxon>
        <taxon>Eurotiomycetes</taxon>
        <taxon>Eurotiomycetidae</taxon>
        <taxon>Eurotiales</taxon>
        <taxon>Aspergillaceae</taxon>
        <taxon>Aspergillus</taxon>
        <taxon>Aspergillus subgen. Circumdati</taxon>
    </lineage>
</organism>
<dbReference type="Pfam" id="PF12296">
    <property type="entry name" value="HsbA"/>
    <property type="match status" value="1"/>
</dbReference>
<keyword evidence="1" id="KW-0732">Signal</keyword>
<gene>
    <name evidence="2" type="ORF">FE257_002179</name>
</gene>
<sequence>MFAGRFASCFVLLLSIAFFTKGDATLAAPSKGAVLGTILTKINTVADDYVVFHESITVFDGSPETLATIQKQERTIEKHLQDTIMTAEVSPHLNKTGSKQIMRALEKPYPTFMSDLLDNITYKEPIFKKTGSKRMVLDWLKCLYSLSNELPMALEKITVKSDADQIESGRKWSNALFTKSLAVYEG</sequence>
<evidence type="ECO:0000313" key="3">
    <source>
        <dbReference type="Proteomes" id="UP001194746"/>
    </source>
</evidence>
<dbReference type="PANTHER" id="PTHR38123:SF1">
    <property type="entry name" value="HYDROPHOBIC SURFACE BINDING PROTEIN"/>
    <property type="match status" value="1"/>
</dbReference>
<evidence type="ECO:0000256" key="1">
    <source>
        <dbReference type="SAM" id="SignalP"/>
    </source>
</evidence>
<dbReference type="AlphaFoldDB" id="A0AAD4GQA6"/>
<dbReference type="PANTHER" id="PTHR38123">
    <property type="entry name" value="CELL WALL SERINE-THREONINE-RICH GALACTOMANNOPROTEIN MP1 (AFU_ORTHOLOGUE AFUA_4G03240)"/>
    <property type="match status" value="1"/>
</dbReference>
<dbReference type="GO" id="GO:0005576">
    <property type="term" value="C:extracellular region"/>
    <property type="evidence" value="ECO:0007669"/>
    <property type="project" value="TreeGrafter"/>
</dbReference>
<comment type="caution">
    <text evidence="2">The sequence shown here is derived from an EMBL/GenBank/DDBJ whole genome shotgun (WGS) entry which is preliminary data.</text>
</comment>
<dbReference type="InterPro" id="IPR021054">
    <property type="entry name" value="Cell_wall_mannoprotein_1"/>
</dbReference>
<dbReference type="Proteomes" id="UP001194746">
    <property type="component" value="Unassembled WGS sequence"/>
</dbReference>
<feature type="chain" id="PRO_5042125533" evidence="1">
    <location>
        <begin position="25"/>
        <end position="186"/>
    </location>
</feature>
<keyword evidence="3" id="KW-1185">Reference proteome</keyword>
<protein>
    <submittedName>
        <fullName evidence="2">Uncharacterized protein</fullName>
    </submittedName>
</protein>
<proteinExistence type="predicted"/>